<organism evidence="2 3">
    <name type="scientific">Lactuca sativa</name>
    <name type="common">Garden lettuce</name>
    <dbReference type="NCBI Taxonomy" id="4236"/>
    <lineage>
        <taxon>Eukaryota</taxon>
        <taxon>Viridiplantae</taxon>
        <taxon>Streptophyta</taxon>
        <taxon>Embryophyta</taxon>
        <taxon>Tracheophyta</taxon>
        <taxon>Spermatophyta</taxon>
        <taxon>Magnoliopsida</taxon>
        <taxon>eudicotyledons</taxon>
        <taxon>Gunneridae</taxon>
        <taxon>Pentapetalae</taxon>
        <taxon>asterids</taxon>
        <taxon>campanulids</taxon>
        <taxon>Asterales</taxon>
        <taxon>Asteraceae</taxon>
        <taxon>Cichorioideae</taxon>
        <taxon>Cichorieae</taxon>
        <taxon>Lactucinae</taxon>
        <taxon>Lactuca</taxon>
    </lineage>
</organism>
<keyword evidence="3" id="KW-1185">Reference proteome</keyword>
<reference evidence="2 3" key="1">
    <citation type="journal article" date="2017" name="Nat. Commun.">
        <title>Genome assembly with in vitro proximity ligation data and whole-genome triplication in lettuce.</title>
        <authorList>
            <person name="Reyes-Chin-Wo S."/>
            <person name="Wang Z."/>
            <person name="Yang X."/>
            <person name="Kozik A."/>
            <person name="Arikit S."/>
            <person name="Song C."/>
            <person name="Xia L."/>
            <person name="Froenicke L."/>
            <person name="Lavelle D.O."/>
            <person name="Truco M.J."/>
            <person name="Xia R."/>
            <person name="Zhu S."/>
            <person name="Xu C."/>
            <person name="Xu H."/>
            <person name="Xu X."/>
            <person name="Cox K."/>
            <person name="Korf I."/>
            <person name="Meyers B.C."/>
            <person name="Michelmore R.W."/>
        </authorList>
    </citation>
    <scope>NUCLEOTIDE SEQUENCE [LARGE SCALE GENOMIC DNA]</scope>
    <source>
        <strain evidence="3">cv. Salinas</strain>
        <tissue evidence="2">Seedlings</tissue>
    </source>
</reference>
<dbReference type="AlphaFoldDB" id="A0A9R1UWG4"/>
<comment type="caution">
    <text evidence="2">The sequence shown here is derived from an EMBL/GenBank/DDBJ whole genome shotgun (WGS) entry which is preliminary data.</text>
</comment>
<gene>
    <name evidence="2" type="ORF">LSAT_V11C700386280</name>
</gene>
<proteinExistence type="predicted"/>
<evidence type="ECO:0000259" key="1">
    <source>
        <dbReference type="Pfam" id="PF26130"/>
    </source>
</evidence>
<sequence>MGPTLWSMRPRNSPTDVDKLRFAPYFHNACFTWGMFSKSPGRRYVLGKVNYVDFIDIDKFSVHELDVIFEELGYGRQDCIYYQYCIPGIDLDYGLLPLGNDQDVIRLSTYVGKNKEIRFYSEHGL</sequence>
<dbReference type="EMBL" id="NBSK02000007">
    <property type="protein sequence ID" value="KAJ0195185.1"/>
    <property type="molecule type" value="Genomic_DNA"/>
</dbReference>
<name>A0A9R1UWG4_LACSA</name>
<feature type="domain" description="PB1-like" evidence="1">
    <location>
        <begin position="34"/>
        <end position="123"/>
    </location>
</feature>
<dbReference type="InterPro" id="IPR058594">
    <property type="entry name" value="PB1-like_dom_pln"/>
</dbReference>
<accession>A0A9R1UWG4</accession>
<evidence type="ECO:0000313" key="2">
    <source>
        <dbReference type="EMBL" id="KAJ0195185.1"/>
    </source>
</evidence>
<evidence type="ECO:0000313" key="3">
    <source>
        <dbReference type="Proteomes" id="UP000235145"/>
    </source>
</evidence>
<protein>
    <recommendedName>
        <fullName evidence="1">PB1-like domain-containing protein</fullName>
    </recommendedName>
</protein>
<dbReference type="Proteomes" id="UP000235145">
    <property type="component" value="Unassembled WGS sequence"/>
</dbReference>
<dbReference type="Pfam" id="PF26130">
    <property type="entry name" value="PB1-like"/>
    <property type="match status" value="1"/>
</dbReference>